<evidence type="ECO:0000256" key="5">
    <source>
        <dbReference type="ARBA" id="ARBA00023033"/>
    </source>
</evidence>
<reference evidence="7 8" key="1">
    <citation type="journal article" date="2023" name="bioRxiv">
        <title>High-quality genome assemblies of four members of thePodospora anserinaspecies complex.</title>
        <authorList>
            <person name="Ament-Velasquez S.L."/>
            <person name="Vogan A.A."/>
            <person name="Wallerman O."/>
            <person name="Hartmann F."/>
            <person name="Gautier V."/>
            <person name="Silar P."/>
            <person name="Giraud T."/>
            <person name="Johannesson H."/>
        </authorList>
    </citation>
    <scope>NUCLEOTIDE SEQUENCE [LARGE SCALE GENOMIC DNA]</scope>
    <source>
        <strain evidence="7 8">CBS 112042</strain>
    </source>
</reference>
<dbReference type="PANTHER" id="PTHR47582">
    <property type="entry name" value="P450, PUTATIVE (EUROFUNG)-RELATED"/>
    <property type="match status" value="1"/>
</dbReference>
<dbReference type="InterPro" id="IPR017972">
    <property type="entry name" value="Cyt_P450_CS"/>
</dbReference>
<dbReference type="RefSeq" id="XP_062732308.1">
    <property type="nucleotide sequence ID" value="XM_062879186.1"/>
</dbReference>
<dbReference type="Pfam" id="PF00067">
    <property type="entry name" value="p450"/>
    <property type="match status" value="1"/>
</dbReference>
<evidence type="ECO:0000256" key="6">
    <source>
        <dbReference type="RuleBase" id="RU000461"/>
    </source>
</evidence>
<dbReference type="InterPro" id="IPR053007">
    <property type="entry name" value="CYP450_monoxygenase_sec-met"/>
</dbReference>
<dbReference type="InterPro" id="IPR001128">
    <property type="entry name" value="Cyt_P450"/>
</dbReference>
<keyword evidence="4 6" id="KW-0408">Iron</keyword>
<protein>
    <recommendedName>
        <fullName evidence="9">Cytochrome P450</fullName>
    </recommendedName>
</protein>
<gene>
    <name evidence="7" type="ORF">QC761_409110</name>
</gene>
<evidence type="ECO:0000313" key="8">
    <source>
        <dbReference type="Proteomes" id="UP001322138"/>
    </source>
</evidence>
<dbReference type="Proteomes" id="UP001322138">
    <property type="component" value="Unassembled WGS sequence"/>
</dbReference>
<keyword evidence="3 6" id="KW-0479">Metal-binding</keyword>
<evidence type="ECO:0000256" key="2">
    <source>
        <dbReference type="ARBA" id="ARBA00010617"/>
    </source>
</evidence>
<evidence type="ECO:0000313" key="7">
    <source>
        <dbReference type="EMBL" id="KAK4643332.1"/>
    </source>
</evidence>
<dbReference type="Gene3D" id="1.10.630.10">
    <property type="entry name" value="Cytochrome P450"/>
    <property type="match status" value="1"/>
</dbReference>
<keyword evidence="5 6" id="KW-0503">Monooxygenase</keyword>
<dbReference type="PROSITE" id="PS00086">
    <property type="entry name" value="CYTOCHROME_P450"/>
    <property type="match status" value="1"/>
</dbReference>
<dbReference type="InterPro" id="IPR036396">
    <property type="entry name" value="Cyt_P450_sf"/>
</dbReference>
<dbReference type="EMBL" id="JAFFGZ010000006">
    <property type="protein sequence ID" value="KAK4643332.1"/>
    <property type="molecule type" value="Genomic_DNA"/>
</dbReference>
<evidence type="ECO:0000256" key="4">
    <source>
        <dbReference type="ARBA" id="ARBA00023004"/>
    </source>
</evidence>
<dbReference type="GeneID" id="87898668"/>
<sequence>MSFRARDGGFRLTSTHFHVVPALPLLIRRSKRSHLTIHQLNVKMVWNHTSTVTASSLQVPFLGNLVESLSVTALAILFTTYAILYFAQTIPLSKNEPPIIPSRIPFLGHVLGMLFQGGRYVKNLGLQNPHHPIFTLPIPLSRIYIITSPTLALPLQRLPPSTLSFTPLIPSITKRVLGLNPHTVDVISQAMDPLPGQHIGFLADMADLVKSTLAPGEEMSALLSRMEHELKSLLNAYVPPPPSQREVDLLAWTRNLVALATARTLYGASNPLEGLEGSFWEFDHGLGGLLVGIWPQVTARKAYRGREKLVQSFAAWLRNGKHKEADVAPIIANRVAMAAKHGWELQEVARSEVSFLFAGIVNTATTSFWGVLQTFNDPKLLGGLRAELAVDPNSKTIDARLRDVKLLLEAVVNECLRLGSDTYSTRVVVPKEGVEVEVKGKEYWFQGGAVVQISGGTIHASKENWGEDATEFKPERFLKGVSFKNFRAFGGGQTLCPGRNFALAVVRLLIAMVVTKFDIEVVGGKLPEKEDGVLPVHILEPKERVMVKVSVRDERKFGDFGATDKTSR</sequence>
<dbReference type="SUPFAM" id="SSF48264">
    <property type="entry name" value="Cytochrome P450"/>
    <property type="match status" value="1"/>
</dbReference>
<organism evidence="7 8">
    <name type="scientific">Podospora bellae-mahoneyi</name>
    <dbReference type="NCBI Taxonomy" id="2093777"/>
    <lineage>
        <taxon>Eukaryota</taxon>
        <taxon>Fungi</taxon>
        <taxon>Dikarya</taxon>
        <taxon>Ascomycota</taxon>
        <taxon>Pezizomycotina</taxon>
        <taxon>Sordariomycetes</taxon>
        <taxon>Sordariomycetidae</taxon>
        <taxon>Sordariales</taxon>
        <taxon>Podosporaceae</taxon>
        <taxon>Podospora</taxon>
    </lineage>
</organism>
<comment type="caution">
    <text evidence="7">The sequence shown here is derived from an EMBL/GenBank/DDBJ whole genome shotgun (WGS) entry which is preliminary data.</text>
</comment>
<comment type="cofactor">
    <cofactor evidence="1">
        <name>heme</name>
        <dbReference type="ChEBI" id="CHEBI:30413"/>
    </cofactor>
</comment>
<evidence type="ECO:0000256" key="1">
    <source>
        <dbReference type="ARBA" id="ARBA00001971"/>
    </source>
</evidence>
<name>A0ABR0FKC7_9PEZI</name>
<keyword evidence="8" id="KW-1185">Reference proteome</keyword>
<proteinExistence type="inferred from homology"/>
<keyword evidence="6" id="KW-0349">Heme</keyword>
<dbReference type="PRINTS" id="PR00465">
    <property type="entry name" value="EP450IV"/>
</dbReference>
<evidence type="ECO:0008006" key="9">
    <source>
        <dbReference type="Google" id="ProtNLM"/>
    </source>
</evidence>
<comment type="similarity">
    <text evidence="2 6">Belongs to the cytochrome P450 family.</text>
</comment>
<keyword evidence="6" id="KW-0560">Oxidoreductase</keyword>
<dbReference type="CDD" id="cd11040">
    <property type="entry name" value="CYP7_CYP8-like"/>
    <property type="match status" value="1"/>
</dbReference>
<evidence type="ECO:0000256" key="3">
    <source>
        <dbReference type="ARBA" id="ARBA00022723"/>
    </source>
</evidence>
<accession>A0ABR0FKC7</accession>
<dbReference type="InterPro" id="IPR002403">
    <property type="entry name" value="Cyt_P450_E_grp-IV"/>
</dbReference>
<dbReference type="PANTHER" id="PTHR47582:SF1">
    <property type="entry name" value="P450, PUTATIVE (EUROFUNG)-RELATED"/>
    <property type="match status" value="1"/>
</dbReference>